<gene>
    <name evidence="2" type="ORF">V5799_006174</name>
</gene>
<evidence type="ECO:0000256" key="1">
    <source>
        <dbReference type="SAM" id="MobiDB-lite"/>
    </source>
</evidence>
<proteinExistence type="predicted"/>
<reference evidence="2 3" key="1">
    <citation type="journal article" date="2023" name="Arcadia Sci">
        <title>De novo assembly of a long-read Amblyomma americanum tick genome.</title>
        <authorList>
            <person name="Chou S."/>
            <person name="Poskanzer K.E."/>
            <person name="Rollins M."/>
            <person name="Thuy-Boun P.S."/>
        </authorList>
    </citation>
    <scope>NUCLEOTIDE SEQUENCE [LARGE SCALE GENOMIC DNA]</scope>
    <source>
        <strain evidence="2">F_SG_1</strain>
        <tissue evidence="2">Salivary glands</tissue>
    </source>
</reference>
<dbReference type="Proteomes" id="UP001321473">
    <property type="component" value="Unassembled WGS sequence"/>
</dbReference>
<name>A0AAQ4DX51_AMBAM</name>
<protein>
    <submittedName>
        <fullName evidence="2">Uncharacterized protein</fullName>
    </submittedName>
</protein>
<feature type="compositionally biased region" description="Polar residues" evidence="1">
    <location>
        <begin position="136"/>
        <end position="145"/>
    </location>
</feature>
<feature type="region of interest" description="Disordered" evidence="1">
    <location>
        <begin position="38"/>
        <end position="65"/>
    </location>
</feature>
<evidence type="ECO:0000313" key="3">
    <source>
        <dbReference type="Proteomes" id="UP001321473"/>
    </source>
</evidence>
<feature type="compositionally biased region" description="Polar residues" evidence="1">
    <location>
        <begin position="38"/>
        <end position="47"/>
    </location>
</feature>
<dbReference type="AlphaFoldDB" id="A0AAQ4DX51"/>
<keyword evidence="3" id="KW-1185">Reference proteome</keyword>
<accession>A0AAQ4DX51</accession>
<dbReference type="EMBL" id="JARKHS020025783">
    <property type="protein sequence ID" value="KAK8767041.1"/>
    <property type="molecule type" value="Genomic_DNA"/>
</dbReference>
<organism evidence="2 3">
    <name type="scientific">Amblyomma americanum</name>
    <name type="common">Lone star tick</name>
    <dbReference type="NCBI Taxonomy" id="6943"/>
    <lineage>
        <taxon>Eukaryota</taxon>
        <taxon>Metazoa</taxon>
        <taxon>Ecdysozoa</taxon>
        <taxon>Arthropoda</taxon>
        <taxon>Chelicerata</taxon>
        <taxon>Arachnida</taxon>
        <taxon>Acari</taxon>
        <taxon>Parasitiformes</taxon>
        <taxon>Ixodida</taxon>
        <taxon>Ixodoidea</taxon>
        <taxon>Ixodidae</taxon>
        <taxon>Amblyomminae</taxon>
        <taxon>Amblyomma</taxon>
    </lineage>
</organism>
<feature type="region of interest" description="Disordered" evidence="1">
    <location>
        <begin position="84"/>
        <end position="160"/>
    </location>
</feature>
<comment type="caution">
    <text evidence="2">The sequence shown here is derived from an EMBL/GenBank/DDBJ whole genome shotgun (WGS) entry which is preliminary data.</text>
</comment>
<sequence>MPSNGIYRNVSHTNMGILKAMLETAVNNIAARYGVASNQSGADGSSASEERQGFSPDANDTSPLLVRNRSLAFHAEIRHQYHLPVEAHPQVHPPDAATGNGTSRGAVAQASEASALSDVVQEPRSDLDKRNPAANLGQSENSTSPAGRRSADNGGVPLRN</sequence>
<feature type="compositionally biased region" description="Basic and acidic residues" evidence="1">
    <location>
        <begin position="121"/>
        <end position="131"/>
    </location>
</feature>
<evidence type="ECO:0000313" key="2">
    <source>
        <dbReference type="EMBL" id="KAK8767041.1"/>
    </source>
</evidence>